<sequence length="260" mass="28532">MKKTMIALLLITAILSATPANAESKFTDVDATKYAWATGSIDFMVASGVVKGYPDGTFKPDKPVTKAEFAHMYHLLFPSVDNGSDKALKFNDAKKHWAALDIAALFNGDDSWLFADYDGNILPDKQLTRWDVAMLTAFLTTQLNASVDAAGNYITCDEIFSTISSTFKDVPVKRMTKNDSLEDSLNFYAPVIFYDDNFDGTLIYDGDGAQLKAEAIYSIIKANVMAGADGYFRPKAKVTRAEAVTILNRVNTILQGGENR</sequence>
<dbReference type="Pfam" id="PF00395">
    <property type="entry name" value="SLH"/>
    <property type="match status" value="2"/>
</dbReference>
<feature type="chain" id="PRO_5045918040" evidence="1">
    <location>
        <begin position="23"/>
        <end position="260"/>
    </location>
</feature>
<proteinExistence type="predicted"/>
<evidence type="ECO:0000256" key="1">
    <source>
        <dbReference type="SAM" id="SignalP"/>
    </source>
</evidence>
<keyword evidence="1" id="KW-0732">Signal</keyword>
<feature type="signal peptide" evidence="1">
    <location>
        <begin position="1"/>
        <end position="22"/>
    </location>
</feature>
<feature type="domain" description="SLH" evidence="2">
    <location>
        <begin position="199"/>
        <end position="260"/>
    </location>
</feature>
<evidence type="ECO:0000259" key="2">
    <source>
        <dbReference type="PROSITE" id="PS51272"/>
    </source>
</evidence>
<feature type="domain" description="SLH" evidence="2">
    <location>
        <begin position="23"/>
        <end position="87"/>
    </location>
</feature>
<accession>A0ABS5CK29</accession>
<name>A0ABS5CK29_9BACL</name>
<dbReference type="RefSeq" id="WP_210663235.1">
    <property type="nucleotide sequence ID" value="NZ_JAGKSP010000016.1"/>
</dbReference>
<evidence type="ECO:0000313" key="4">
    <source>
        <dbReference type="Proteomes" id="UP000673394"/>
    </source>
</evidence>
<comment type="caution">
    <text evidence="3">The sequence shown here is derived from an EMBL/GenBank/DDBJ whole genome shotgun (WGS) entry which is preliminary data.</text>
</comment>
<dbReference type="InterPro" id="IPR051465">
    <property type="entry name" value="Cell_Envelope_Struct_Comp"/>
</dbReference>
<dbReference type="Proteomes" id="UP000673394">
    <property type="component" value="Unassembled WGS sequence"/>
</dbReference>
<dbReference type="InterPro" id="IPR001119">
    <property type="entry name" value="SLH_dom"/>
</dbReference>
<keyword evidence="4" id="KW-1185">Reference proteome</keyword>
<protein>
    <submittedName>
        <fullName evidence="3">S-layer homology domain-containing protein</fullName>
    </submittedName>
</protein>
<organism evidence="3 4">
    <name type="scientific">Paenibacillus lignilyticus</name>
    <dbReference type="NCBI Taxonomy" id="1172615"/>
    <lineage>
        <taxon>Bacteria</taxon>
        <taxon>Bacillati</taxon>
        <taxon>Bacillota</taxon>
        <taxon>Bacilli</taxon>
        <taxon>Bacillales</taxon>
        <taxon>Paenibacillaceae</taxon>
        <taxon>Paenibacillus</taxon>
    </lineage>
</organism>
<dbReference type="PROSITE" id="PS51272">
    <property type="entry name" value="SLH"/>
    <property type="match status" value="2"/>
</dbReference>
<dbReference type="PANTHER" id="PTHR43308">
    <property type="entry name" value="OUTER MEMBRANE PROTEIN ALPHA-RELATED"/>
    <property type="match status" value="1"/>
</dbReference>
<evidence type="ECO:0000313" key="3">
    <source>
        <dbReference type="EMBL" id="MBP3966230.1"/>
    </source>
</evidence>
<dbReference type="EMBL" id="JAGKSP010000016">
    <property type="protein sequence ID" value="MBP3966230.1"/>
    <property type="molecule type" value="Genomic_DNA"/>
</dbReference>
<reference evidence="3 4" key="1">
    <citation type="submission" date="2021-04" db="EMBL/GenBank/DDBJ databases">
        <title>Paenibacillus sp. DLE-14 whole genome sequence.</title>
        <authorList>
            <person name="Ham Y.J."/>
        </authorList>
    </citation>
    <scope>NUCLEOTIDE SEQUENCE [LARGE SCALE GENOMIC DNA]</scope>
    <source>
        <strain evidence="3 4">DLE-14</strain>
    </source>
</reference>
<gene>
    <name evidence="3" type="ORF">I8J30_26355</name>
</gene>